<dbReference type="FunCoup" id="D2V1S9">
    <property type="interactions" value="720"/>
</dbReference>
<dbReference type="HAMAP" id="MF_00252">
    <property type="entry name" value="Lys_tRNA_synth_class2"/>
    <property type="match status" value="1"/>
</dbReference>
<keyword evidence="4" id="KW-0963">Cytoplasm</keyword>
<dbReference type="GO" id="GO:0005524">
    <property type="term" value="F:ATP binding"/>
    <property type="evidence" value="ECO:0007669"/>
    <property type="project" value="UniProtKB-KW"/>
</dbReference>
<evidence type="ECO:0000256" key="7">
    <source>
        <dbReference type="ARBA" id="ARBA00022840"/>
    </source>
</evidence>
<dbReference type="InterPro" id="IPR044136">
    <property type="entry name" value="Lys-tRNA-ligase_II_N"/>
</dbReference>
<dbReference type="CDD" id="cd04322">
    <property type="entry name" value="LysRS_N"/>
    <property type="match status" value="1"/>
</dbReference>
<dbReference type="STRING" id="5762.D2V1S9"/>
<comment type="similarity">
    <text evidence="2">Belongs to the class-II aminoacyl-tRNA synthetase family.</text>
</comment>
<dbReference type="Pfam" id="PF00152">
    <property type="entry name" value="tRNA-synt_2"/>
    <property type="match status" value="1"/>
</dbReference>
<dbReference type="FunFam" id="3.30.930.10:FF:000238">
    <property type="entry name" value="Lysine--tRNA ligase"/>
    <property type="match status" value="1"/>
</dbReference>
<dbReference type="SUPFAM" id="SSF50249">
    <property type="entry name" value="Nucleic acid-binding proteins"/>
    <property type="match status" value="1"/>
</dbReference>
<evidence type="ECO:0000256" key="2">
    <source>
        <dbReference type="ARBA" id="ARBA00008226"/>
    </source>
</evidence>
<reference evidence="15 16" key="1">
    <citation type="journal article" date="2010" name="Cell">
        <title>The genome of Naegleria gruberi illuminates early eukaryotic versatility.</title>
        <authorList>
            <person name="Fritz-Laylin L.K."/>
            <person name="Prochnik S.E."/>
            <person name="Ginger M.L."/>
            <person name="Dacks J.B."/>
            <person name="Carpenter M.L."/>
            <person name="Field M.C."/>
            <person name="Kuo A."/>
            <person name="Paredez A."/>
            <person name="Chapman J."/>
            <person name="Pham J."/>
            <person name="Shu S."/>
            <person name="Neupane R."/>
            <person name="Cipriano M."/>
            <person name="Mancuso J."/>
            <person name="Tu H."/>
            <person name="Salamov A."/>
            <person name="Lindquist E."/>
            <person name="Shapiro H."/>
            <person name="Lucas S."/>
            <person name="Grigoriev I.V."/>
            <person name="Cande W.Z."/>
            <person name="Fulton C."/>
            <person name="Rokhsar D.S."/>
            <person name="Dawson S.C."/>
        </authorList>
    </citation>
    <scope>NUCLEOTIDE SEQUENCE [LARGE SCALE GENOMIC DNA]</scope>
    <source>
        <strain evidence="15 16">NEG-M</strain>
    </source>
</reference>
<dbReference type="NCBIfam" id="TIGR00499">
    <property type="entry name" value="lysS_bact"/>
    <property type="match status" value="1"/>
</dbReference>
<dbReference type="InterPro" id="IPR045864">
    <property type="entry name" value="aa-tRNA-synth_II/BPL/LPL"/>
</dbReference>
<dbReference type="PRINTS" id="PR00982">
    <property type="entry name" value="TRNASYNTHLYS"/>
</dbReference>
<dbReference type="VEuPathDB" id="AmoebaDB:NAEGRDRAFT_77219"/>
<dbReference type="Gene3D" id="3.30.930.10">
    <property type="entry name" value="Bira Bifunctional Protein, Domain 2"/>
    <property type="match status" value="1"/>
</dbReference>
<keyword evidence="9 15" id="KW-0030">Aminoacyl-tRNA synthetase</keyword>
<keyword evidence="5" id="KW-0436">Ligase</keyword>
<dbReference type="GO" id="GO:0000049">
    <property type="term" value="F:tRNA binding"/>
    <property type="evidence" value="ECO:0007669"/>
    <property type="project" value="TreeGrafter"/>
</dbReference>
<evidence type="ECO:0000256" key="11">
    <source>
        <dbReference type="ARBA" id="ARBA00048573"/>
    </source>
</evidence>
<dbReference type="SUPFAM" id="SSF55681">
    <property type="entry name" value="Class II aaRS and biotin synthetases"/>
    <property type="match status" value="1"/>
</dbReference>
<evidence type="ECO:0000256" key="9">
    <source>
        <dbReference type="ARBA" id="ARBA00023146"/>
    </source>
</evidence>
<dbReference type="InterPro" id="IPR034762">
    <property type="entry name" value="Lys-tRNA-ligase_II_bac/euk"/>
</dbReference>
<dbReference type="InterPro" id="IPR004364">
    <property type="entry name" value="Aa-tRNA-synt_II"/>
</dbReference>
<dbReference type="InterPro" id="IPR012340">
    <property type="entry name" value="NA-bd_OB-fold"/>
</dbReference>
<dbReference type="NCBIfam" id="NF001756">
    <property type="entry name" value="PRK00484.1"/>
    <property type="match status" value="1"/>
</dbReference>
<keyword evidence="13" id="KW-0175">Coiled coil</keyword>
<dbReference type="EC" id="6.1.1.6" evidence="3 12"/>
<dbReference type="GeneID" id="8850034"/>
<evidence type="ECO:0000256" key="1">
    <source>
        <dbReference type="ARBA" id="ARBA00004496"/>
    </source>
</evidence>
<dbReference type="InterPro" id="IPR002313">
    <property type="entry name" value="Lys-tRNA-ligase_II"/>
</dbReference>
<organism evidence="16">
    <name type="scientific">Naegleria gruberi</name>
    <name type="common">Amoeba</name>
    <dbReference type="NCBI Taxonomy" id="5762"/>
    <lineage>
        <taxon>Eukaryota</taxon>
        <taxon>Discoba</taxon>
        <taxon>Heterolobosea</taxon>
        <taxon>Tetramitia</taxon>
        <taxon>Eutetramitia</taxon>
        <taxon>Vahlkampfiidae</taxon>
        <taxon>Naegleria</taxon>
    </lineage>
</organism>
<dbReference type="Gene3D" id="2.40.50.140">
    <property type="entry name" value="Nucleic acid-binding proteins"/>
    <property type="match status" value="1"/>
</dbReference>
<dbReference type="GO" id="GO:0006430">
    <property type="term" value="P:lysyl-tRNA aminoacylation"/>
    <property type="evidence" value="ECO:0007669"/>
    <property type="project" value="InterPro"/>
</dbReference>
<dbReference type="Proteomes" id="UP000006671">
    <property type="component" value="Unassembled WGS sequence"/>
</dbReference>
<dbReference type="Pfam" id="PF01336">
    <property type="entry name" value="tRNA_anti-codon"/>
    <property type="match status" value="1"/>
</dbReference>
<evidence type="ECO:0000256" key="4">
    <source>
        <dbReference type="ARBA" id="ARBA00022490"/>
    </source>
</evidence>
<gene>
    <name evidence="15" type="ORF">NAEGRDRAFT_77219</name>
</gene>
<dbReference type="GO" id="GO:0004824">
    <property type="term" value="F:lysine-tRNA ligase activity"/>
    <property type="evidence" value="ECO:0007669"/>
    <property type="project" value="UniProtKB-EC"/>
</dbReference>
<evidence type="ECO:0000259" key="14">
    <source>
        <dbReference type="PROSITE" id="PS50862"/>
    </source>
</evidence>
<dbReference type="eggNOG" id="KOG1885">
    <property type="taxonomic scope" value="Eukaryota"/>
</dbReference>
<dbReference type="PANTHER" id="PTHR42918">
    <property type="entry name" value="LYSYL-TRNA SYNTHETASE"/>
    <property type="match status" value="1"/>
</dbReference>
<dbReference type="OrthoDB" id="21243at2759"/>
<evidence type="ECO:0000256" key="10">
    <source>
        <dbReference type="ARBA" id="ARBA00030563"/>
    </source>
</evidence>
<dbReference type="KEGG" id="ngr:NAEGRDRAFT_77219"/>
<dbReference type="InterPro" id="IPR006195">
    <property type="entry name" value="aa-tRNA-synth_II"/>
</dbReference>
<evidence type="ECO:0000256" key="6">
    <source>
        <dbReference type="ARBA" id="ARBA00022741"/>
    </source>
</evidence>
<protein>
    <recommendedName>
        <fullName evidence="3 12">Lysine--tRNA ligase</fullName>
        <ecNumber evidence="3 12">6.1.1.6</ecNumber>
    </recommendedName>
    <alternativeName>
        <fullName evidence="10 12">Lysyl-tRNA synthetase</fullName>
    </alternativeName>
</protein>
<comment type="subcellular location">
    <subcellularLocation>
        <location evidence="1">Cytoplasm</location>
    </subcellularLocation>
</comment>
<dbReference type="PIRSF" id="PIRSF039101">
    <property type="entry name" value="LysRS2"/>
    <property type="match status" value="1"/>
</dbReference>
<accession>D2V1S9</accession>
<dbReference type="FunFam" id="2.40.50.140:FF:000050">
    <property type="entry name" value="Lysine--tRNA ligase"/>
    <property type="match status" value="1"/>
</dbReference>
<dbReference type="EMBL" id="GG738848">
    <property type="protein sequence ID" value="EFC49214.1"/>
    <property type="molecule type" value="Genomic_DNA"/>
</dbReference>
<sequence>MAELTPQQVLGLYSAINLALEAEQETLKTLEEAAQERRGDEIIAKAATEAGINMDEAEIVNQGLRVGEFNEEVAAAIKKFNSIRPQSKNAKKKLEKRISSMQKKLEKKLEKQKAQGDEKIDEDSLDPSKYYEIRKKNILELEKEGFDAFPHKFNVDTTVPEFIKKYSHLAAEQRVQEETVALAGRIITSRPTGKLVFYHIRAEGEDLQVMSGISDYAEGEDAFKKVHSVLRRGDIIGINGFAGKSKKGELSIIPTKITLLTPCFHMLPKEHYGLTNQDTRYRQRYLDLIMNKKSRDIFVTRSKIIAHLRTFLNERGFLEVETPMMNMIPGGANARPFTTYHNDLEMLLYMRISPELYLKQLVVGGLERVYEIGKNFRNEGIDLTHNPEFTACEFYMAYADYNDLMKITEELLSEMALVANGKDPKNLPSVVPDEWYHRTFTMPHTNKDVVVNFRPPFKRLPMISSIEERLNVKIPTQLDTEETRLFLVDLLKKNKVDCSPPMTTARMLDKLVGEYLEPECINPTFITEHPQIMSPLAKWHRDNKVLTERFELMIIGKEVCNAYTELNQPFIQRERFEDQVAQKDAGDNEAQFMDEDFCKSLEYGLPPTGGWGIGLDRLTMILSNNYNIKEVILFPAQKPEDNTPTEKPEEAKQ</sequence>
<feature type="coiled-coil region" evidence="13">
    <location>
        <begin position="13"/>
        <end position="40"/>
    </location>
</feature>
<dbReference type="PROSITE" id="PS50862">
    <property type="entry name" value="AA_TRNA_LIGASE_II"/>
    <property type="match status" value="1"/>
</dbReference>
<feature type="domain" description="Aminoacyl-transfer RNA synthetases class-II family profile" evidence="14">
    <location>
        <begin position="298"/>
        <end position="635"/>
    </location>
</feature>
<evidence type="ECO:0000256" key="3">
    <source>
        <dbReference type="ARBA" id="ARBA00013166"/>
    </source>
</evidence>
<evidence type="ECO:0000256" key="13">
    <source>
        <dbReference type="SAM" id="Coils"/>
    </source>
</evidence>
<dbReference type="PANTHER" id="PTHR42918:SF9">
    <property type="entry name" value="LYSINE--TRNA LIGASE"/>
    <property type="match status" value="1"/>
</dbReference>
<evidence type="ECO:0000313" key="16">
    <source>
        <dbReference type="Proteomes" id="UP000006671"/>
    </source>
</evidence>
<evidence type="ECO:0000313" key="15">
    <source>
        <dbReference type="EMBL" id="EFC49214.1"/>
    </source>
</evidence>
<evidence type="ECO:0000256" key="12">
    <source>
        <dbReference type="RuleBase" id="RU003748"/>
    </source>
</evidence>
<evidence type="ECO:0000256" key="8">
    <source>
        <dbReference type="ARBA" id="ARBA00022917"/>
    </source>
</evidence>
<proteinExistence type="inferred from homology"/>
<evidence type="ECO:0000256" key="5">
    <source>
        <dbReference type="ARBA" id="ARBA00022598"/>
    </source>
</evidence>
<dbReference type="RefSeq" id="XP_002681958.1">
    <property type="nucleotide sequence ID" value="XM_002681912.1"/>
</dbReference>
<dbReference type="CDD" id="cd00775">
    <property type="entry name" value="LysRS_core"/>
    <property type="match status" value="1"/>
</dbReference>
<feature type="coiled-coil region" evidence="13">
    <location>
        <begin position="84"/>
        <end position="122"/>
    </location>
</feature>
<keyword evidence="16" id="KW-1185">Reference proteome</keyword>
<dbReference type="InterPro" id="IPR004365">
    <property type="entry name" value="NA-bd_OB_tRNA"/>
</dbReference>
<name>D2V1S9_NAEGR</name>
<keyword evidence="6" id="KW-0547">Nucleotide-binding</keyword>
<dbReference type="InterPro" id="IPR018149">
    <property type="entry name" value="Lys-tRNA-synth_II_C"/>
</dbReference>
<dbReference type="AlphaFoldDB" id="D2V1S9"/>
<dbReference type="InParanoid" id="D2V1S9"/>
<keyword evidence="8" id="KW-0648">Protein biosynthesis</keyword>
<dbReference type="GO" id="GO:0005829">
    <property type="term" value="C:cytosol"/>
    <property type="evidence" value="ECO:0007669"/>
    <property type="project" value="TreeGrafter"/>
</dbReference>
<keyword evidence="7" id="KW-0067">ATP-binding</keyword>
<comment type="catalytic activity">
    <reaction evidence="11 12">
        <text>tRNA(Lys) + L-lysine + ATP = L-lysyl-tRNA(Lys) + AMP + diphosphate</text>
        <dbReference type="Rhea" id="RHEA:20792"/>
        <dbReference type="Rhea" id="RHEA-COMP:9696"/>
        <dbReference type="Rhea" id="RHEA-COMP:9697"/>
        <dbReference type="ChEBI" id="CHEBI:30616"/>
        <dbReference type="ChEBI" id="CHEBI:32551"/>
        <dbReference type="ChEBI" id="CHEBI:33019"/>
        <dbReference type="ChEBI" id="CHEBI:78442"/>
        <dbReference type="ChEBI" id="CHEBI:78529"/>
        <dbReference type="ChEBI" id="CHEBI:456215"/>
        <dbReference type="EC" id="6.1.1.6"/>
    </reaction>
</comment>